<keyword evidence="3" id="KW-0809">Transit peptide</keyword>
<dbReference type="Pfam" id="PF01281">
    <property type="entry name" value="Ribosomal_L9_N"/>
    <property type="match status" value="1"/>
</dbReference>
<comment type="caution">
    <text evidence="12">The sequence shown here is derived from an EMBL/GenBank/DDBJ whole genome shotgun (WGS) entry which is preliminary data.</text>
</comment>
<evidence type="ECO:0000256" key="2">
    <source>
        <dbReference type="ARBA" id="ARBA00010605"/>
    </source>
</evidence>
<dbReference type="Proteomes" id="UP001623349">
    <property type="component" value="Unassembled WGS sequence"/>
</dbReference>
<dbReference type="InterPro" id="IPR000244">
    <property type="entry name" value="Ribosomal_bL9"/>
</dbReference>
<evidence type="ECO:0000256" key="4">
    <source>
        <dbReference type="ARBA" id="ARBA00022980"/>
    </source>
</evidence>
<accession>A0ABQ0ELQ4</accession>
<dbReference type="Gene3D" id="3.40.5.10">
    <property type="entry name" value="Ribosomal protein L9, N-terminal domain"/>
    <property type="match status" value="1"/>
</dbReference>
<dbReference type="InterPro" id="IPR036935">
    <property type="entry name" value="Ribosomal_bL9_N_sf"/>
</dbReference>
<feature type="domain" description="Large ribosomal subunit protein bL9m C-terminal" evidence="10">
    <location>
        <begin position="190"/>
        <end position="266"/>
    </location>
</feature>
<dbReference type="GO" id="GO:0005840">
    <property type="term" value="C:ribosome"/>
    <property type="evidence" value="ECO:0007669"/>
    <property type="project" value="UniProtKB-KW"/>
</dbReference>
<name>A0ABQ0ELQ4_APOSI</name>
<evidence type="ECO:0000256" key="8">
    <source>
        <dbReference type="ARBA" id="ARBA00035381"/>
    </source>
</evidence>
<dbReference type="InterPro" id="IPR009027">
    <property type="entry name" value="Ribosomal_bL9/RNase_H1_N"/>
</dbReference>
<sequence length="296" mass="33571">MAAFVAPTGRALWWAGAAWLRQGGTRELLRPRIEGSTPGRDFSLSHYQSTVIVERWWKVPLAGEGRKPRLHRRHRVYKLVEDTKHRPKDHLELILTQSVDEIGVRGDLVSVKKSVGRNKLLSQGLAVYASPENRKLFEEEKLLRQEGKLEKIQTKAGEAICRADAPPFLSLRPFDPTVASPLTPIPLDPQTVKFLRSCHLEVGMKNNVKWELNPEIVARHFFKNLGVVVAPHALRLPEEPITRWGEYWCDVTVNGLDTVRVPMSVVLFQKPKTKRYKHWLAQQAAKSVAPASPQTV</sequence>
<feature type="domain" description="Ribosomal protein L9" evidence="9">
    <location>
        <begin position="92"/>
        <end position="136"/>
    </location>
</feature>
<dbReference type="EMBL" id="BAAFST010000003">
    <property type="protein sequence ID" value="GAB1287812.1"/>
    <property type="molecule type" value="Genomic_DNA"/>
</dbReference>
<keyword evidence="13" id="KW-1185">Reference proteome</keyword>
<evidence type="ECO:0000313" key="12">
    <source>
        <dbReference type="EMBL" id="GAB1287812.1"/>
    </source>
</evidence>
<feature type="domain" description="Large ribosomal subunit protein bL9m N-terminal" evidence="11">
    <location>
        <begin position="51"/>
        <end position="82"/>
    </location>
</feature>
<organism evidence="12 13">
    <name type="scientific">Apodemus speciosus</name>
    <name type="common">Large Japanese field mouse</name>
    <dbReference type="NCBI Taxonomy" id="105296"/>
    <lineage>
        <taxon>Eukaryota</taxon>
        <taxon>Metazoa</taxon>
        <taxon>Chordata</taxon>
        <taxon>Craniata</taxon>
        <taxon>Vertebrata</taxon>
        <taxon>Euteleostomi</taxon>
        <taxon>Mammalia</taxon>
        <taxon>Eutheria</taxon>
        <taxon>Euarchontoglires</taxon>
        <taxon>Glires</taxon>
        <taxon>Rodentia</taxon>
        <taxon>Myomorpha</taxon>
        <taxon>Muroidea</taxon>
        <taxon>Muridae</taxon>
        <taxon>Murinae</taxon>
        <taxon>Apodemus</taxon>
    </lineage>
</organism>
<proteinExistence type="inferred from homology"/>
<dbReference type="Pfam" id="PF22078">
    <property type="entry name" value="Ribosomal_bL9m_C"/>
    <property type="match status" value="1"/>
</dbReference>
<evidence type="ECO:0000256" key="5">
    <source>
        <dbReference type="ARBA" id="ARBA00023128"/>
    </source>
</evidence>
<evidence type="ECO:0000313" key="13">
    <source>
        <dbReference type="Proteomes" id="UP001623349"/>
    </source>
</evidence>
<evidence type="ECO:0000256" key="7">
    <source>
        <dbReference type="ARBA" id="ARBA00035194"/>
    </source>
</evidence>
<keyword evidence="6" id="KW-0687">Ribonucleoprotein</keyword>
<dbReference type="InterPro" id="IPR020070">
    <property type="entry name" value="Ribosomal_bL9_N"/>
</dbReference>
<dbReference type="InterPro" id="IPR054302">
    <property type="entry name" value="Ribosomal_bL9m_C"/>
</dbReference>
<dbReference type="InterPro" id="IPR056864">
    <property type="entry name" value="MRP-L9_N"/>
</dbReference>
<dbReference type="Pfam" id="PF25131">
    <property type="entry name" value="bL9m_N"/>
    <property type="match status" value="1"/>
</dbReference>
<reference evidence="12 13" key="1">
    <citation type="submission" date="2024-08" db="EMBL/GenBank/DDBJ databases">
        <title>The draft genome of Apodemus speciosus.</title>
        <authorList>
            <person name="Nabeshima K."/>
            <person name="Suzuki S."/>
            <person name="Onuma M."/>
        </authorList>
    </citation>
    <scope>NUCLEOTIDE SEQUENCE [LARGE SCALE GENOMIC DNA]</scope>
    <source>
        <strain evidence="12">IB14-021</strain>
    </source>
</reference>
<protein>
    <recommendedName>
        <fullName evidence="7">Large ribosomal subunit protein bL9m</fullName>
    </recommendedName>
    <alternativeName>
        <fullName evidence="8">39S ribosomal protein L9, mitochondrial</fullName>
    </alternativeName>
</protein>
<keyword evidence="4 12" id="KW-0689">Ribosomal protein</keyword>
<evidence type="ECO:0000256" key="3">
    <source>
        <dbReference type="ARBA" id="ARBA00022946"/>
    </source>
</evidence>
<evidence type="ECO:0000259" key="11">
    <source>
        <dbReference type="Pfam" id="PF25131"/>
    </source>
</evidence>
<evidence type="ECO:0000256" key="1">
    <source>
        <dbReference type="ARBA" id="ARBA00004173"/>
    </source>
</evidence>
<comment type="similarity">
    <text evidence="2">Belongs to the bacterial ribosomal protein bL9 family.</text>
</comment>
<gene>
    <name evidence="12" type="ORF">APTSU1_000304200</name>
</gene>
<evidence type="ECO:0000259" key="10">
    <source>
        <dbReference type="Pfam" id="PF22078"/>
    </source>
</evidence>
<dbReference type="PANTHER" id="PTHR21368">
    <property type="entry name" value="50S RIBOSOMAL PROTEIN L9"/>
    <property type="match status" value="1"/>
</dbReference>
<dbReference type="SUPFAM" id="SSF55658">
    <property type="entry name" value="L9 N-domain-like"/>
    <property type="match status" value="1"/>
</dbReference>
<evidence type="ECO:0000256" key="6">
    <source>
        <dbReference type="ARBA" id="ARBA00023274"/>
    </source>
</evidence>
<evidence type="ECO:0000259" key="9">
    <source>
        <dbReference type="Pfam" id="PF01281"/>
    </source>
</evidence>
<keyword evidence="5" id="KW-0496">Mitochondrion</keyword>
<comment type="subcellular location">
    <subcellularLocation>
        <location evidence="1">Mitochondrion</location>
    </subcellularLocation>
</comment>